<reference evidence="3" key="1">
    <citation type="journal article" date="2023" name="Mol. Biol. Evol.">
        <title>Third-Generation Sequencing Reveals the Adaptive Role of the Epigenome in Three Deep-Sea Polychaetes.</title>
        <authorList>
            <person name="Perez M."/>
            <person name="Aroh O."/>
            <person name="Sun Y."/>
            <person name="Lan Y."/>
            <person name="Juniper S.K."/>
            <person name="Young C.R."/>
            <person name="Angers B."/>
            <person name="Qian P.Y."/>
        </authorList>
    </citation>
    <scope>NUCLEOTIDE SEQUENCE</scope>
    <source>
        <strain evidence="3">R07B-5</strain>
    </source>
</reference>
<dbReference type="PANTHER" id="PTHR24020:SF87">
    <property type="entry name" value="COLLAGEN ALPHA-1(VI) CHAIN-LIKE"/>
    <property type="match status" value="1"/>
</dbReference>
<dbReference type="InterPro" id="IPR050525">
    <property type="entry name" value="ECM_Assembly_Org"/>
</dbReference>
<dbReference type="PROSITE" id="PS50234">
    <property type="entry name" value="VWFA"/>
    <property type="match status" value="1"/>
</dbReference>
<organism evidence="3 4">
    <name type="scientific">Ridgeia piscesae</name>
    <name type="common">Tubeworm</name>
    <dbReference type="NCBI Taxonomy" id="27915"/>
    <lineage>
        <taxon>Eukaryota</taxon>
        <taxon>Metazoa</taxon>
        <taxon>Spiralia</taxon>
        <taxon>Lophotrochozoa</taxon>
        <taxon>Annelida</taxon>
        <taxon>Polychaeta</taxon>
        <taxon>Sedentaria</taxon>
        <taxon>Canalipalpata</taxon>
        <taxon>Sabellida</taxon>
        <taxon>Siboglinidae</taxon>
        <taxon>Ridgeia</taxon>
    </lineage>
</organism>
<evidence type="ECO:0000313" key="3">
    <source>
        <dbReference type="EMBL" id="KAK2180331.1"/>
    </source>
</evidence>
<comment type="caution">
    <text evidence="3">The sequence shown here is derived from an EMBL/GenBank/DDBJ whole genome shotgun (WGS) entry which is preliminary data.</text>
</comment>
<keyword evidence="4" id="KW-1185">Reference proteome</keyword>
<dbReference type="Proteomes" id="UP001209878">
    <property type="component" value="Unassembled WGS sequence"/>
</dbReference>
<name>A0AAD9KZL9_RIDPI</name>
<dbReference type="Pfam" id="PF00092">
    <property type="entry name" value="VWA"/>
    <property type="match status" value="1"/>
</dbReference>
<dbReference type="EMBL" id="JAODUO010000447">
    <property type="protein sequence ID" value="KAK2180331.1"/>
    <property type="molecule type" value="Genomic_DNA"/>
</dbReference>
<evidence type="ECO:0000313" key="4">
    <source>
        <dbReference type="Proteomes" id="UP001209878"/>
    </source>
</evidence>
<dbReference type="PANTHER" id="PTHR24020">
    <property type="entry name" value="COLLAGEN ALPHA"/>
    <property type="match status" value="1"/>
</dbReference>
<dbReference type="SUPFAM" id="SSF53300">
    <property type="entry name" value="vWA-like"/>
    <property type="match status" value="1"/>
</dbReference>
<proteinExistence type="predicted"/>
<feature type="chain" id="PRO_5042191174" description="VWFA domain-containing protein" evidence="1">
    <location>
        <begin position="22"/>
        <end position="199"/>
    </location>
</feature>
<dbReference type="AlphaFoldDB" id="A0AAD9KZL9"/>
<dbReference type="InterPro" id="IPR002035">
    <property type="entry name" value="VWF_A"/>
</dbReference>
<dbReference type="CDD" id="cd01450">
    <property type="entry name" value="vWFA_subfamily_ECM"/>
    <property type="match status" value="1"/>
</dbReference>
<dbReference type="InterPro" id="IPR036465">
    <property type="entry name" value="vWFA_dom_sf"/>
</dbReference>
<sequence length="199" mass="22341">MTSHTAAIVCIACALLATSAASSQDEDIIEEGKELIYRFYGRYNTTKQVDVVFVLDRSGSVTQKGWISMLNFVRDLLEHFTVDKDNTRVAIVTFSTTTSIDVNDLQPGFYSDRENKCTLNRRINNYIERKKPYGYTATYSALGRAHEVLLNSRPNAKKAVFVLTDGHSNIGPPPVKAAFDILSLKWNETWDEARLGPQV</sequence>
<dbReference type="Gene3D" id="3.40.50.410">
    <property type="entry name" value="von Willebrand factor, type A domain"/>
    <property type="match status" value="1"/>
</dbReference>
<evidence type="ECO:0000256" key="1">
    <source>
        <dbReference type="SAM" id="SignalP"/>
    </source>
</evidence>
<feature type="domain" description="VWFA" evidence="2">
    <location>
        <begin position="50"/>
        <end position="199"/>
    </location>
</feature>
<accession>A0AAD9KZL9</accession>
<keyword evidence="1" id="KW-0732">Signal</keyword>
<evidence type="ECO:0000259" key="2">
    <source>
        <dbReference type="PROSITE" id="PS50234"/>
    </source>
</evidence>
<feature type="signal peptide" evidence="1">
    <location>
        <begin position="1"/>
        <end position="21"/>
    </location>
</feature>
<gene>
    <name evidence="3" type="ORF">NP493_447g02039</name>
</gene>
<dbReference type="PRINTS" id="PR00453">
    <property type="entry name" value="VWFADOMAIN"/>
</dbReference>
<dbReference type="SMART" id="SM00327">
    <property type="entry name" value="VWA"/>
    <property type="match status" value="1"/>
</dbReference>
<protein>
    <recommendedName>
        <fullName evidence="2">VWFA domain-containing protein</fullName>
    </recommendedName>
</protein>